<dbReference type="GO" id="GO:0006235">
    <property type="term" value="P:dTTP biosynthetic process"/>
    <property type="evidence" value="ECO:0007669"/>
    <property type="project" value="UniProtKB-UniRule"/>
</dbReference>
<gene>
    <name evidence="12 14" type="primary">tmk</name>
    <name evidence="14" type="ORF">GCM10011385_04400</name>
</gene>
<evidence type="ECO:0000259" key="13">
    <source>
        <dbReference type="Pfam" id="PF02223"/>
    </source>
</evidence>
<dbReference type="EC" id="2.7.4.9" evidence="2 12"/>
<comment type="function">
    <text evidence="11 12">Phosphorylation of dTMP to form dTDP in both de novo and salvage pathways of dTTP synthesis.</text>
</comment>
<dbReference type="SUPFAM" id="SSF52540">
    <property type="entry name" value="P-loop containing nucleoside triphosphate hydrolases"/>
    <property type="match status" value="1"/>
</dbReference>
<dbReference type="GO" id="GO:0006227">
    <property type="term" value="P:dUDP biosynthetic process"/>
    <property type="evidence" value="ECO:0007669"/>
    <property type="project" value="TreeGrafter"/>
</dbReference>
<evidence type="ECO:0000256" key="6">
    <source>
        <dbReference type="ARBA" id="ARBA00022741"/>
    </source>
</evidence>
<dbReference type="Proteomes" id="UP000636264">
    <property type="component" value="Unassembled WGS sequence"/>
</dbReference>
<evidence type="ECO:0000256" key="5">
    <source>
        <dbReference type="ARBA" id="ARBA00022727"/>
    </source>
</evidence>
<dbReference type="GO" id="GO:0005829">
    <property type="term" value="C:cytosol"/>
    <property type="evidence" value="ECO:0007669"/>
    <property type="project" value="TreeGrafter"/>
</dbReference>
<dbReference type="NCBIfam" id="TIGR00041">
    <property type="entry name" value="DTMP_kinase"/>
    <property type="match status" value="1"/>
</dbReference>
<dbReference type="Pfam" id="PF02223">
    <property type="entry name" value="Thymidylate_kin"/>
    <property type="match status" value="1"/>
</dbReference>
<protein>
    <recommendedName>
        <fullName evidence="3 12">Thymidylate kinase</fullName>
        <ecNumber evidence="2 12">2.7.4.9</ecNumber>
    </recommendedName>
    <alternativeName>
        <fullName evidence="9 12">dTMP kinase</fullName>
    </alternativeName>
</protein>
<organism evidence="14 15">
    <name type="scientific">Nitratireductor aestuarii</name>
    <dbReference type="NCBI Taxonomy" id="1735103"/>
    <lineage>
        <taxon>Bacteria</taxon>
        <taxon>Pseudomonadati</taxon>
        <taxon>Pseudomonadota</taxon>
        <taxon>Alphaproteobacteria</taxon>
        <taxon>Hyphomicrobiales</taxon>
        <taxon>Phyllobacteriaceae</taxon>
        <taxon>Nitratireductor</taxon>
    </lineage>
</organism>
<evidence type="ECO:0000256" key="4">
    <source>
        <dbReference type="ARBA" id="ARBA00022679"/>
    </source>
</evidence>
<evidence type="ECO:0000256" key="12">
    <source>
        <dbReference type="HAMAP-Rule" id="MF_00165"/>
    </source>
</evidence>
<evidence type="ECO:0000256" key="11">
    <source>
        <dbReference type="ARBA" id="ARBA00057735"/>
    </source>
</evidence>
<evidence type="ECO:0000256" key="8">
    <source>
        <dbReference type="ARBA" id="ARBA00022840"/>
    </source>
</evidence>
<keyword evidence="6 12" id="KW-0547">Nucleotide-binding</keyword>
<comment type="catalytic activity">
    <reaction evidence="10 12">
        <text>dTMP + ATP = dTDP + ADP</text>
        <dbReference type="Rhea" id="RHEA:13517"/>
        <dbReference type="ChEBI" id="CHEBI:30616"/>
        <dbReference type="ChEBI" id="CHEBI:58369"/>
        <dbReference type="ChEBI" id="CHEBI:63528"/>
        <dbReference type="ChEBI" id="CHEBI:456216"/>
        <dbReference type="EC" id="2.7.4.9"/>
    </reaction>
</comment>
<proteinExistence type="inferred from homology"/>
<comment type="caution">
    <text evidence="14">The sequence shown here is derived from an EMBL/GenBank/DDBJ whole genome shotgun (WGS) entry which is preliminary data.</text>
</comment>
<feature type="binding site" evidence="12">
    <location>
        <begin position="10"/>
        <end position="17"/>
    </location>
    <ligand>
        <name>ATP</name>
        <dbReference type="ChEBI" id="CHEBI:30616"/>
    </ligand>
</feature>
<dbReference type="CDD" id="cd01672">
    <property type="entry name" value="TMPK"/>
    <property type="match status" value="1"/>
</dbReference>
<reference evidence="14" key="2">
    <citation type="submission" date="2020-09" db="EMBL/GenBank/DDBJ databases">
        <authorList>
            <person name="Sun Q."/>
            <person name="Zhou Y."/>
        </authorList>
    </citation>
    <scope>NUCLEOTIDE SEQUENCE</scope>
    <source>
        <strain evidence="14">CGMCC 1.15320</strain>
    </source>
</reference>
<keyword evidence="8 12" id="KW-0067">ATP-binding</keyword>
<dbReference type="InterPro" id="IPR027417">
    <property type="entry name" value="P-loop_NTPase"/>
</dbReference>
<reference evidence="14" key="1">
    <citation type="journal article" date="2014" name="Int. J. Syst. Evol. Microbiol.">
        <title>Complete genome sequence of Corynebacterium casei LMG S-19264T (=DSM 44701T), isolated from a smear-ripened cheese.</title>
        <authorList>
            <consortium name="US DOE Joint Genome Institute (JGI-PGF)"/>
            <person name="Walter F."/>
            <person name="Albersmeier A."/>
            <person name="Kalinowski J."/>
            <person name="Ruckert C."/>
        </authorList>
    </citation>
    <scope>NUCLEOTIDE SEQUENCE</scope>
    <source>
        <strain evidence="14">CGMCC 1.15320</strain>
    </source>
</reference>
<dbReference type="InterPro" id="IPR018094">
    <property type="entry name" value="Thymidylate_kinase"/>
</dbReference>
<dbReference type="AlphaFoldDB" id="A0A916VZ12"/>
<dbReference type="GO" id="GO:0006233">
    <property type="term" value="P:dTDP biosynthetic process"/>
    <property type="evidence" value="ECO:0007669"/>
    <property type="project" value="InterPro"/>
</dbReference>
<evidence type="ECO:0000256" key="9">
    <source>
        <dbReference type="ARBA" id="ARBA00029962"/>
    </source>
</evidence>
<evidence type="ECO:0000256" key="2">
    <source>
        <dbReference type="ARBA" id="ARBA00012980"/>
    </source>
</evidence>
<dbReference type="InterPro" id="IPR039430">
    <property type="entry name" value="Thymidylate_kin-like_dom"/>
</dbReference>
<dbReference type="Gene3D" id="3.40.50.300">
    <property type="entry name" value="P-loop containing nucleotide triphosphate hydrolases"/>
    <property type="match status" value="1"/>
</dbReference>
<evidence type="ECO:0000256" key="3">
    <source>
        <dbReference type="ARBA" id="ARBA00017144"/>
    </source>
</evidence>
<evidence type="ECO:0000313" key="14">
    <source>
        <dbReference type="EMBL" id="GGA53977.1"/>
    </source>
</evidence>
<dbReference type="GO" id="GO:0004798">
    <property type="term" value="F:dTMP kinase activity"/>
    <property type="evidence" value="ECO:0007669"/>
    <property type="project" value="UniProtKB-UniRule"/>
</dbReference>
<name>A0A916VZ12_9HYPH</name>
<evidence type="ECO:0000313" key="15">
    <source>
        <dbReference type="Proteomes" id="UP000636264"/>
    </source>
</evidence>
<dbReference type="RefSeq" id="WP_188719291.1">
    <property type="nucleotide sequence ID" value="NZ_BMIF01000001.1"/>
</dbReference>
<dbReference type="PANTHER" id="PTHR10344">
    <property type="entry name" value="THYMIDYLATE KINASE"/>
    <property type="match status" value="1"/>
</dbReference>
<dbReference type="InterPro" id="IPR018095">
    <property type="entry name" value="Thymidylate_kin_CS"/>
</dbReference>
<keyword evidence="15" id="KW-1185">Reference proteome</keyword>
<keyword evidence="5 12" id="KW-0545">Nucleotide biosynthesis</keyword>
<keyword evidence="7 12" id="KW-0418">Kinase</keyword>
<dbReference type="EMBL" id="BMIF01000001">
    <property type="protein sequence ID" value="GGA53977.1"/>
    <property type="molecule type" value="Genomic_DNA"/>
</dbReference>
<dbReference type="FunFam" id="3.40.50.300:FF:000225">
    <property type="entry name" value="Thymidylate kinase"/>
    <property type="match status" value="1"/>
</dbReference>
<feature type="domain" description="Thymidylate kinase-like" evidence="13">
    <location>
        <begin position="8"/>
        <end position="200"/>
    </location>
</feature>
<accession>A0A916VZ12</accession>
<comment type="similarity">
    <text evidence="1 12">Belongs to the thymidylate kinase family.</text>
</comment>
<dbReference type="HAMAP" id="MF_00165">
    <property type="entry name" value="Thymidylate_kinase"/>
    <property type="match status" value="1"/>
</dbReference>
<evidence type="ECO:0000256" key="7">
    <source>
        <dbReference type="ARBA" id="ARBA00022777"/>
    </source>
</evidence>
<dbReference type="PANTHER" id="PTHR10344:SF4">
    <property type="entry name" value="UMP-CMP KINASE 2, MITOCHONDRIAL"/>
    <property type="match status" value="1"/>
</dbReference>
<dbReference type="PROSITE" id="PS01331">
    <property type="entry name" value="THYMIDYLATE_KINASE"/>
    <property type="match status" value="1"/>
</dbReference>
<evidence type="ECO:0000256" key="10">
    <source>
        <dbReference type="ARBA" id="ARBA00048743"/>
    </source>
</evidence>
<dbReference type="GO" id="GO:0005524">
    <property type="term" value="F:ATP binding"/>
    <property type="evidence" value="ECO:0007669"/>
    <property type="project" value="UniProtKB-UniRule"/>
</dbReference>
<keyword evidence="4 12" id="KW-0808">Transferase</keyword>
<evidence type="ECO:0000256" key="1">
    <source>
        <dbReference type="ARBA" id="ARBA00009776"/>
    </source>
</evidence>
<sequence>MRGFFITFEGGEGAGKSTQIRLLEQYLRGRGHTVVVTREPGGSAGAEAVRHVLLSGAAEPFGPEMEAVLFAAARLDHVEQLIRPALESGAVVLCDRFIDSTRAYQGTVKGLTKAFLSSLEKAAVGETRPDLTIILDIDAEVGLQRASARRGEGSIDRFEKDTIAVHQKRRDAFLAIAAAEPNRCVVIDADRDVEAVFSSIKAAVDAAMERREFKEGQANSFQRELH</sequence>